<gene>
    <name evidence="2" type="ORF">HZB08_01620</name>
</gene>
<dbReference type="GO" id="GO:0004180">
    <property type="term" value="F:carboxypeptidase activity"/>
    <property type="evidence" value="ECO:0007669"/>
    <property type="project" value="UniProtKB-KW"/>
</dbReference>
<dbReference type="AlphaFoldDB" id="A0A9D6YVU2"/>
<feature type="transmembrane region" description="Helical" evidence="1">
    <location>
        <begin position="7"/>
        <end position="25"/>
    </location>
</feature>
<reference evidence="2" key="1">
    <citation type="submission" date="2020-07" db="EMBL/GenBank/DDBJ databases">
        <title>Huge and variable diversity of episymbiotic CPR bacteria and DPANN archaea in groundwater ecosystems.</title>
        <authorList>
            <person name="He C.Y."/>
            <person name="Keren R."/>
            <person name="Whittaker M."/>
            <person name="Farag I.F."/>
            <person name="Doudna J."/>
            <person name="Cate J.H.D."/>
            <person name="Banfield J.F."/>
        </authorList>
    </citation>
    <scope>NUCLEOTIDE SEQUENCE</scope>
    <source>
        <strain evidence="2">NC_groundwater_1860_Pr3_B-0.1um_51_7</strain>
    </source>
</reference>
<accession>A0A9D6YVU2</accession>
<dbReference type="Proteomes" id="UP000808761">
    <property type="component" value="Unassembled WGS sequence"/>
</dbReference>
<keyword evidence="1" id="KW-0472">Membrane</keyword>
<keyword evidence="2" id="KW-0645">Protease</keyword>
<keyword evidence="2" id="KW-0378">Hydrolase</keyword>
<evidence type="ECO:0000256" key="1">
    <source>
        <dbReference type="SAM" id="Phobius"/>
    </source>
</evidence>
<protein>
    <submittedName>
        <fullName evidence="2">Carboxypeptidase-like regulatory domain-containing protein</fullName>
    </submittedName>
</protein>
<dbReference type="EMBL" id="JACRKR010000082">
    <property type="protein sequence ID" value="MBI5078706.1"/>
    <property type="molecule type" value="Genomic_DNA"/>
</dbReference>
<keyword evidence="2" id="KW-0121">Carboxypeptidase</keyword>
<evidence type="ECO:0000313" key="2">
    <source>
        <dbReference type="EMBL" id="MBI5078706.1"/>
    </source>
</evidence>
<comment type="caution">
    <text evidence="2">The sequence shown here is derived from an EMBL/GenBank/DDBJ whole genome shotgun (WGS) entry which is preliminary data.</text>
</comment>
<keyword evidence="1" id="KW-0812">Transmembrane</keyword>
<dbReference type="SUPFAM" id="SSF49452">
    <property type="entry name" value="Starch-binding domain-like"/>
    <property type="match status" value="1"/>
</dbReference>
<sequence>MGEGIRGIFFAFVICPLSFVIFLVGCGDIVGVGEVSTLTVSPPSATIGVGNPKLFSVVAKDSMGRIVQVNPTWSVEGEGSIGTISSSGLFTAGTAEGAGNVVAVSGSLSAKAAVTITAKGWVEGKVTDEIGKRVEGIKVYLKDTSLSDFTDSNGDYSISYIPAGTYEVWTLENAIYKSSSQEASVGRGETVTKNFLIYYFTKPPDLTPPTL</sequence>
<keyword evidence="1" id="KW-1133">Transmembrane helix</keyword>
<evidence type="ECO:0000313" key="3">
    <source>
        <dbReference type="Proteomes" id="UP000808761"/>
    </source>
</evidence>
<dbReference type="Gene3D" id="2.60.40.1120">
    <property type="entry name" value="Carboxypeptidase-like, regulatory domain"/>
    <property type="match status" value="1"/>
</dbReference>
<name>A0A9D6YVU2_UNCSA</name>
<dbReference type="Gene3D" id="2.60.40.1080">
    <property type="match status" value="1"/>
</dbReference>
<dbReference type="InterPro" id="IPR013784">
    <property type="entry name" value="Carb-bd-like_fold"/>
</dbReference>
<proteinExistence type="predicted"/>
<dbReference type="Pfam" id="PF13620">
    <property type="entry name" value="CarboxypepD_reg"/>
    <property type="match status" value="1"/>
</dbReference>
<dbReference type="GO" id="GO:0030246">
    <property type="term" value="F:carbohydrate binding"/>
    <property type="evidence" value="ECO:0007669"/>
    <property type="project" value="InterPro"/>
</dbReference>
<dbReference type="PROSITE" id="PS51257">
    <property type="entry name" value="PROKAR_LIPOPROTEIN"/>
    <property type="match status" value="1"/>
</dbReference>
<organism evidence="2 3">
    <name type="scientific">Candidatus Saganbacteria bacterium</name>
    <dbReference type="NCBI Taxonomy" id="2575572"/>
    <lineage>
        <taxon>Bacteria</taxon>
        <taxon>Bacillati</taxon>
        <taxon>Saganbacteria</taxon>
    </lineage>
</organism>